<dbReference type="InterPro" id="IPR029787">
    <property type="entry name" value="Nucleotide_cyclase"/>
</dbReference>
<keyword evidence="6" id="KW-1185">Reference proteome</keyword>
<dbReference type="PANTHER" id="PTHR46663">
    <property type="entry name" value="DIGUANYLATE CYCLASE DGCT-RELATED"/>
    <property type="match status" value="1"/>
</dbReference>
<dbReference type="EC" id="2.7.7.65" evidence="5"/>
<dbReference type="Pfam" id="PF00990">
    <property type="entry name" value="GGDEF"/>
    <property type="match status" value="1"/>
</dbReference>
<comment type="caution">
    <text evidence="5">The sequence shown here is derived from an EMBL/GenBank/DDBJ whole genome shotgun (WGS) entry which is preliminary data.</text>
</comment>
<dbReference type="EMBL" id="JBHUFA010000014">
    <property type="protein sequence ID" value="MFD1697066.1"/>
    <property type="molecule type" value="Genomic_DNA"/>
</dbReference>
<dbReference type="PROSITE" id="PS50839">
    <property type="entry name" value="CHASE"/>
    <property type="match status" value="1"/>
</dbReference>
<dbReference type="SUPFAM" id="SSF55073">
    <property type="entry name" value="Nucleotide cyclase"/>
    <property type="match status" value="1"/>
</dbReference>
<dbReference type="GO" id="GO:0052621">
    <property type="term" value="F:diguanylate cyclase activity"/>
    <property type="evidence" value="ECO:0007669"/>
    <property type="project" value="UniProtKB-EC"/>
</dbReference>
<evidence type="ECO:0000313" key="6">
    <source>
        <dbReference type="Proteomes" id="UP001597327"/>
    </source>
</evidence>
<dbReference type="SMART" id="SM00267">
    <property type="entry name" value="GGDEF"/>
    <property type="match status" value="1"/>
</dbReference>
<keyword evidence="2" id="KW-1133">Transmembrane helix</keyword>
<keyword evidence="5" id="KW-0548">Nucleotidyltransferase</keyword>
<dbReference type="InterPro" id="IPR043128">
    <property type="entry name" value="Rev_trsase/Diguanyl_cyclase"/>
</dbReference>
<dbReference type="NCBIfam" id="TIGR00254">
    <property type="entry name" value="GGDEF"/>
    <property type="match status" value="1"/>
</dbReference>
<dbReference type="PROSITE" id="PS50887">
    <property type="entry name" value="GGDEF"/>
    <property type="match status" value="1"/>
</dbReference>
<evidence type="ECO:0000313" key="5">
    <source>
        <dbReference type="EMBL" id="MFD1697066.1"/>
    </source>
</evidence>
<dbReference type="InterPro" id="IPR052163">
    <property type="entry name" value="DGC-Regulatory_Protein"/>
</dbReference>
<dbReference type="Proteomes" id="UP001597327">
    <property type="component" value="Unassembled WGS sequence"/>
</dbReference>
<accession>A0ABW4K0W6</accession>
<dbReference type="SMART" id="SM01079">
    <property type="entry name" value="CHASE"/>
    <property type="match status" value="1"/>
</dbReference>
<proteinExistence type="predicted"/>
<sequence length="491" mass="54248">MVPASLAATLCLICGLWVTSYVGSLVDSSDSARARNTLQRQVLEAEARLQGRVREIMSLGQGLEAYLAVDPEIDRARFETFTERLLQGHDEILSLHLSRGARVAFSYPRGAEPFVLGENLDANPDMYVTLEAARESSRSFLSDARELRSGDRGIMVEVPIHLPLGQSVAARRDRVEGTSVFWGLASFLVDESQLFQTLQLSVEPDTHVLRVERADTPPRPLEEDFPGDMKLATEVARISVSLPTLAPWDIVMYRLRPDAGQIPVGAMMAHFFGIAATLLISVLSFFLVHEVFQVRGLALHDTLTGLANRRLLEERINQLSRMVEREGRGYDLFYLDLDGFKPINDTYGHEIGDLVLREVARRLSVEIRNSDTAARIGGDEFVILTCNRMEDEARLMFVERLRSAIRAPIAAGAGSLSVDVSIGMSRYPEDGLTAQEILRSADQAMYLRKGEKSRPRPKPTSPTSRGRGGSTLSATALQPVKVGVPSEKPSC</sequence>
<protein>
    <submittedName>
        <fullName evidence="5">Diguanylate cyclase</fullName>
        <ecNumber evidence="5">2.7.7.65</ecNumber>
    </submittedName>
</protein>
<feature type="transmembrane region" description="Helical" evidence="2">
    <location>
        <begin position="264"/>
        <end position="288"/>
    </location>
</feature>
<name>A0ABW4K0W6_9HYPH</name>
<dbReference type="CDD" id="cd01949">
    <property type="entry name" value="GGDEF"/>
    <property type="match status" value="1"/>
</dbReference>
<feature type="region of interest" description="Disordered" evidence="1">
    <location>
        <begin position="447"/>
        <end position="491"/>
    </location>
</feature>
<gene>
    <name evidence="5" type="ORF">ACFSC7_16225</name>
</gene>
<keyword evidence="2" id="KW-0472">Membrane</keyword>
<dbReference type="InterPro" id="IPR006189">
    <property type="entry name" value="CHASE_dom"/>
</dbReference>
<keyword evidence="5" id="KW-0808">Transferase</keyword>
<feature type="domain" description="GGDEF" evidence="4">
    <location>
        <begin position="328"/>
        <end position="462"/>
    </location>
</feature>
<evidence type="ECO:0000256" key="1">
    <source>
        <dbReference type="SAM" id="MobiDB-lite"/>
    </source>
</evidence>
<dbReference type="RefSeq" id="WP_149893891.1">
    <property type="nucleotide sequence ID" value="NZ_JBHUFA010000014.1"/>
</dbReference>
<organism evidence="5 6">
    <name type="scientific">Roseibium aestuarii</name>
    <dbReference type="NCBI Taxonomy" id="2600299"/>
    <lineage>
        <taxon>Bacteria</taxon>
        <taxon>Pseudomonadati</taxon>
        <taxon>Pseudomonadota</taxon>
        <taxon>Alphaproteobacteria</taxon>
        <taxon>Hyphomicrobiales</taxon>
        <taxon>Stappiaceae</taxon>
        <taxon>Roseibium</taxon>
    </lineage>
</organism>
<evidence type="ECO:0000259" key="4">
    <source>
        <dbReference type="PROSITE" id="PS50887"/>
    </source>
</evidence>
<evidence type="ECO:0000259" key="3">
    <source>
        <dbReference type="PROSITE" id="PS50839"/>
    </source>
</evidence>
<keyword evidence="2" id="KW-0812">Transmembrane</keyword>
<dbReference type="InterPro" id="IPR000160">
    <property type="entry name" value="GGDEF_dom"/>
</dbReference>
<evidence type="ECO:0000256" key="2">
    <source>
        <dbReference type="SAM" id="Phobius"/>
    </source>
</evidence>
<dbReference type="PANTHER" id="PTHR46663:SF2">
    <property type="entry name" value="GGDEF DOMAIN-CONTAINING PROTEIN"/>
    <property type="match status" value="1"/>
</dbReference>
<reference evidence="6" key="1">
    <citation type="journal article" date="2019" name="Int. J. Syst. Evol. Microbiol.">
        <title>The Global Catalogue of Microorganisms (GCM) 10K type strain sequencing project: providing services to taxonomists for standard genome sequencing and annotation.</title>
        <authorList>
            <consortium name="The Broad Institute Genomics Platform"/>
            <consortium name="The Broad Institute Genome Sequencing Center for Infectious Disease"/>
            <person name="Wu L."/>
            <person name="Ma J."/>
        </authorList>
    </citation>
    <scope>NUCLEOTIDE SEQUENCE [LARGE SCALE GENOMIC DNA]</scope>
    <source>
        <strain evidence="6">JCM 3369</strain>
    </source>
</reference>
<dbReference type="Gene3D" id="3.30.70.270">
    <property type="match status" value="1"/>
</dbReference>
<feature type="domain" description="CHASE" evidence="3">
    <location>
        <begin position="103"/>
        <end position="199"/>
    </location>
</feature>